<evidence type="ECO:0000256" key="7">
    <source>
        <dbReference type="ARBA" id="ARBA00022989"/>
    </source>
</evidence>
<evidence type="ECO:0000256" key="5">
    <source>
        <dbReference type="ARBA" id="ARBA00022692"/>
    </source>
</evidence>
<name>A0ABV3XGA3_9ACTN</name>
<evidence type="ECO:0000256" key="9">
    <source>
        <dbReference type="ARBA" id="ARBA00023136"/>
    </source>
</evidence>
<evidence type="ECO:0000256" key="1">
    <source>
        <dbReference type="ARBA" id="ARBA00004141"/>
    </source>
</evidence>
<keyword evidence="10" id="KW-0675">Receptor</keyword>
<feature type="transmembrane region" description="Helical" evidence="12">
    <location>
        <begin position="202"/>
        <end position="221"/>
    </location>
</feature>
<sequence>MDVVDTPTPELQTMSLGLYDLVHFALMAAGFSLLAYFLYTWASREEVGRRYRPAVYAGLCLAAVATVSYLVLFLKWDTGFDLQDGRYLPNAEARFTGSTRYPDWAVTVPLLTVELLAVCSLAGARARNLRASAMAAAFLMILTGYLGAQVVADGRDRTALVVWGLVSTAFFVYLYVALIGAVRASLPHMGREAAVSLRNATIVLLGSFGVYPLVYAIPVFVDVTPAWSATVQVAYSTADVIAKVGFGLLVHKVAVLRTAEDVRGGVDTHPEPVWVSNVHESDGVLPELGRVSSSAAAAIRGEHDHHGHDDHGHDDHGHDGTHGATRTARDRS</sequence>
<evidence type="ECO:0000256" key="8">
    <source>
        <dbReference type="ARBA" id="ARBA00022991"/>
    </source>
</evidence>
<evidence type="ECO:0000313" key="13">
    <source>
        <dbReference type="EMBL" id="MEX5719610.1"/>
    </source>
</evidence>
<gene>
    <name evidence="13" type="ORF">ABQ292_14700</name>
</gene>
<reference evidence="13 14" key="1">
    <citation type="submission" date="2024-06" db="EMBL/GenBank/DDBJ databases">
        <title>Draft genome sequence of Geodermatophilus badlandi, a novel member of the Geodermatophilaceae isolated from badland sedimentary rocks in the Red desert, Wyoming, USA.</title>
        <authorList>
            <person name="Ben Tekaya S."/>
            <person name="Nouioui I."/>
            <person name="Flores G.M."/>
            <person name="Shaal M.N."/>
            <person name="Bredoire F."/>
            <person name="Basile F."/>
            <person name="Van Diepen L."/>
            <person name="Ward N.L."/>
        </authorList>
    </citation>
    <scope>NUCLEOTIDE SEQUENCE [LARGE SCALE GENOMIC DNA]</scope>
    <source>
        <strain evidence="13 14">WL48A</strain>
    </source>
</reference>
<dbReference type="PANTHER" id="PTHR28286">
    <property type="match status" value="1"/>
</dbReference>
<dbReference type="SUPFAM" id="SSF81321">
    <property type="entry name" value="Family A G protein-coupled receptor-like"/>
    <property type="match status" value="1"/>
</dbReference>
<dbReference type="PANTHER" id="PTHR28286:SF2">
    <property type="entry name" value="BACTERIORHODOPSIN _OPSIN, NOPA (EUROFUNG)"/>
    <property type="match status" value="1"/>
</dbReference>
<feature type="transmembrane region" description="Helical" evidence="12">
    <location>
        <begin position="160"/>
        <end position="182"/>
    </location>
</feature>
<feature type="transmembrane region" description="Helical" evidence="12">
    <location>
        <begin position="104"/>
        <end position="124"/>
    </location>
</feature>
<evidence type="ECO:0000313" key="14">
    <source>
        <dbReference type="Proteomes" id="UP001560045"/>
    </source>
</evidence>
<evidence type="ECO:0000256" key="2">
    <source>
        <dbReference type="ARBA" id="ARBA00008130"/>
    </source>
</evidence>
<dbReference type="PRINTS" id="PR00251">
    <property type="entry name" value="BACTRLOPSIN"/>
</dbReference>
<evidence type="ECO:0000256" key="11">
    <source>
        <dbReference type="SAM" id="MobiDB-lite"/>
    </source>
</evidence>
<protein>
    <submittedName>
        <fullName evidence="13">Bacteriorhodopsin</fullName>
    </submittedName>
</protein>
<feature type="transmembrane region" description="Helical" evidence="12">
    <location>
        <begin position="21"/>
        <end position="42"/>
    </location>
</feature>
<keyword evidence="14" id="KW-1185">Reference proteome</keyword>
<evidence type="ECO:0000256" key="6">
    <source>
        <dbReference type="ARBA" id="ARBA00022925"/>
    </source>
</evidence>
<keyword evidence="9 12" id="KW-0472">Membrane</keyword>
<evidence type="ECO:0000256" key="12">
    <source>
        <dbReference type="SAM" id="Phobius"/>
    </source>
</evidence>
<keyword evidence="7 12" id="KW-1133">Transmembrane helix</keyword>
<dbReference type="EMBL" id="JBFNXQ010000045">
    <property type="protein sequence ID" value="MEX5719610.1"/>
    <property type="molecule type" value="Genomic_DNA"/>
</dbReference>
<feature type="transmembrane region" description="Helical" evidence="12">
    <location>
        <begin position="54"/>
        <end position="74"/>
    </location>
</feature>
<comment type="similarity">
    <text evidence="2">Belongs to the archaeal/bacterial/fungal opsin family.</text>
</comment>
<feature type="transmembrane region" description="Helical" evidence="12">
    <location>
        <begin position="131"/>
        <end position="148"/>
    </location>
</feature>
<dbReference type="RefSeq" id="WP_369207611.1">
    <property type="nucleotide sequence ID" value="NZ_JBFNXQ010000045.1"/>
</dbReference>
<keyword evidence="8" id="KW-0157">Chromophore</keyword>
<dbReference type="Proteomes" id="UP001560045">
    <property type="component" value="Unassembled WGS sequence"/>
</dbReference>
<evidence type="ECO:0000256" key="4">
    <source>
        <dbReference type="ARBA" id="ARBA00022606"/>
    </source>
</evidence>
<proteinExistence type="inferred from homology"/>
<dbReference type="InterPro" id="IPR001425">
    <property type="entry name" value="Arc/bac/fun_rhodopsins"/>
</dbReference>
<feature type="region of interest" description="Disordered" evidence="11">
    <location>
        <begin position="302"/>
        <end position="332"/>
    </location>
</feature>
<evidence type="ECO:0000256" key="3">
    <source>
        <dbReference type="ARBA" id="ARBA00022543"/>
    </source>
</evidence>
<evidence type="ECO:0000256" key="10">
    <source>
        <dbReference type="ARBA" id="ARBA00023170"/>
    </source>
</evidence>
<comment type="caution">
    <text evidence="13">The sequence shown here is derived from an EMBL/GenBank/DDBJ whole genome shotgun (WGS) entry which is preliminary data.</text>
</comment>
<dbReference type="Pfam" id="PF01036">
    <property type="entry name" value="Bac_rhodopsin"/>
    <property type="match status" value="1"/>
</dbReference>
<dbReference type="Gene3D" id="1.20.1070.10">
    <property type="entry name" value="Rhodopsin 7-helix transmembrane proteins"/>
    <property type="match status" value="1"/>
</dbReference>
<organism evidence="13 14">
    <name type="scientific">Geodermatophilus maliterrae</name>
    <dbReference type="NCBI Taxonomy" id="3162531"/>
    <lineage>
        <taxon>Bacteria</taxon>
        <taxon>Bacillati</taxon>
        <taxon>Actinomycetota</taxon>
        <taxon>Actinomycetes</taxon>
        <taxon>Geodermatophilales</taxon>
        <taxon>Geodermatophilaceae</taxon>
        <taxon>Geodermatophilus</taxon>
    </lineage>
</organism>
<dbReference type="SMART" id="SM01021">
    <property type="entry name" value="Bac_rhodopsin"/>
    <property type="match status" value="1"/>
</dbReference>
<keyword evidence="6" id="KW-0681">Retinal protein</keyword>
<accession>A0ABV3XGA3</accession>
<keyword evidence="5 12" id="KW-0812">Transmembrane</keyword>
<comment type="subcellular location">
    <subcellularLocation>
        <location evidence="1">Membrane</location>
        <topology evidence="1">Multi-pass membrane protein</topology>
    </subcellularLocation>
</comment>
<keyword evidence="4" id="KW-0716">Sensory transduction</keyword>
<keyword evidence="3" id="KW-0600">Photoreceptor protein</keyword>